<gene>
    <name evidence="1" type="ORF">LR48_Vigan08g098700</name>
</gene>
<proteinExistence type="predicted"/>
<sequence>MSIPKRFNESLKEFMESLSNPRRCLDNLPSLEKYRELNEELRGELDRELNEEFAKELFGEIKGKCRKLRGARRKLGKEISGDFIRELGGASGEPRYPVDLEILAEGVEILDRKKNMGSSVIDEVDLIDHKVSLVEPKLIRTSSIAYEEETSSDFELKKNGKLRKVLTELDLERQACCRKNMKSEFKFCLLLKMRAHEDVNKCDEFSCLRDHVVCKKNETTKQLEETLKECYMLRSKIGNSSHMLVIDMENISTNGKDEDEDVKKNPILRSRPRLIRS</sequence>
<dbReference type="Proteomes" id="UP000053144">
    <property type="component" value="Chromosome 8"/>
</dbReference>
<reference evidence="2" key="1">
    <citation type="journal article" date="2015" name="Proc. Natl. Acad. Sci. U.S.A.">
        <title>Genome sequencing of adzuki bean (Vigna angularis) provides insight into high starch and low fat accumulation and domestication.</title>
        <authorList>
            <person name="Yang K."/>
            <person name="Tian Z."/>
            <person name="Chen C."/>
            <person name="Luo L."/>
            <person name="Zhao B."/>
            <person name="Wang Z."/>
            <person name="Yu L."/>
            <person name="Li Y."/>
            <person name="Sun Y."/>
            <person name="Li W."/>
            <person name="Chen Y."/>
            <person name="Li Y."/>
            <person name="Zhang Y."/>
            <person name="Ai D."/>
            <person name="Zhao J."/>
            <person name="Shang C."/>
            <person name="Ma Y."/>
            <person name="Wu B."/>
            <person name="Wang M."/>
            <person name="Gao L."/>
            <person name="Sun D."/>
            <person name="Zhang P."/>
            <person name="Guo F."/>
            <person name="Wang W."/>
            <person name="Li Y."/>
            <person name="Wang J."/>
            <person name="Varshney R.K."/>
            <person name="Wang J."/>
            <person name="Ling H.Q."/>
            <person name="Wan P."/>
        </authorList>
    </citation>
    <scope>NUCLEOTIDE SEQUENCE</scope>
    <source>
        <strain evidence="2">cv. Jingnong 6</strain>
    </source>
</reference>
<name>A0A0L9V4Z3_PHAAN</name>
<dbReference type="Gramene" id="KOM50160">
    <property type="protein sequence ID" value="KOM50160"/>
    <property type="gene ID" value="LR48_Vigan08g098700"/>
</dbReference>
<organism evidence="1 2">
    <name type="scientific">Phaseolus angularis</name>
    <name type="common">Azuki bean</name>
    <name type="synonym">Vigna angularis</name>
    <dbReference type="NCBI Taxonomy" id="3914"/>
    <lineage>
        <taxon>Eukaryota</taxon>
        <taxon>Viridiplantae</taxon>
        <taxon>Streptophyta</taxon>
        <taxon>Embryophyta</taxon>
        <taxon>Tracheophyta</taxon>
        <taxon>Spermatophyta</taxon>
        <taxon>Magnoliopsida</taxon>
        <taxon>eudicotyledons</taxon>
        <taxon>Gunneridae</taxon>
        <taxon>Pentapetalae</taxon>
        <taxon>rosids</taxon>
        <taxon>fabids</taxon>
        <taxon>Fabales</taxon>
        <taxon>Fabaceae</taxon>
        <taxon>Papilionoideae</taxon>
        <taxon>50 kb inversion clade</taxon>
        <taxon>NPAAA clade</taxon>
        <taxon>indigoferoid/millettioid clade</taxon>
        <taxon>Phaseoleae</taxon>
        <taxon>Vigna</taxon>
    </lineage>
</organism>
<accession>A0A0L9V4Z3</accession>
<evidence type="ECO:0000313" key="1">
    <source>
        <dbReference type="EMBL" id="KOM50160.1"/>
    </source>
</evidence>
<evidence type="ECO:0000313" key="2">
    <source>
        <dbReference type="Proteomes" id="UP000053144"/>
    </source>
</evidence>
<protein>
    <submittedName>
        <fullName evidence="1">Uncharacterized protein</fullName>
    </submittedName>
</protein>
<dbReference type="AlphaFoldDB" id="A0A0L9V4Z3"/>
<dbReference type="EMBL" id="CM003378">
    <property type="protein sequence ID" value="KOM50160.1"/>
    <property type="molecule type" value="Genomic_DNA"/>
</dbReference>